<proteinExistence type="predicted"/>
<dbReference type="Pfam" id="PF00565">
    <property type="entry name" value="SNase"/>
    <property type="match status" value="1"/>
</dbReference>
<dbReference type="SUPFAM" id="SSF50199">
    <property type="entry name" value="Staphylococcal nuclease"/>
    <property type="match status" value="1"/>
</dbReference>
<dbReference type="EMBL" id="DVFI01000107">
    <property type="protein sequence ID" value="HIQ63482.1"/>
    <property type="molecule type" value="Genomic_DNA"/>
</dbReference>
<dbReference type="PROSITE" id="PS50830">
    <property type="entry name" value="TNASE_3"/>
    <property type="match status" value="1"/>
</dbReference>
<dbReference type="SMART" id="SM00318">
    <property type="entry name" value="SNc"/>
    <property type="match status" value="1"/>
</dbReference>
<sequence length="438" mass="47868">MKKTLRHAAGLAIVCLVLLCAGTVRAEGADAPVDYAGAVRLDMASETVKQEVSVYAFVDGDTTHFNVPSSVAASGVLKARYLAINTPETTNKVEAYGKKAAEFTREKLSAATSIIIESDDGQWNPDSTGGRYLVWVWYRTEETQDYRNLNVEILQNGLAIANSAANNRYGDVCTAAIAQARAQELNLYSDEPDPDFYYGDAIELTLKELRCNPDAYEGKKVAFEGVITMNDSNTVYVEDYDPETGLYYGVGVYYGYSLNGQGLNILKVGNRSRIVGTFQYYALGDAYQVAGLTYRMMQPDDPENLQKISDGHAPAYVLTDPDTFVNGRVEVALDGQTQTFDYAALAQATSLEMRNLQVREAYRQEDVGSSGHGSLTLLCEADGVPVQVRVNPLYDAQHALVSEEAFLGRTIDVRGIADAHQGTYQIRVFTAGGITIHP</sequence>
<feature type="chain" id="PRO_5039370131" evidence="1">
    <location>
        <begin position="27"/>
        <end position="438"/>
    </location>
</feature>
<evidence type="ECO:0000313" key="3">
    <source>
        <dbReference type="EMBL" id="HIQ63482.1"/>
    </source>
</evidence>
<organism evidence="3 4">
    <name type="scientific">Candidatus Avichristensenella intestinipullorum</name>
    <dbReference type="NCBI Taxonomy" id="2840693"/>
    <lineage>
        <taxon>Bacteria</taxon>
        <taxon>Bacillati</taxon>
        <taxon>Bacillota</taxon>
        <taxon>Clostridia</taxon>
        <taxon>Candidatus Avichristensenella</taxon>
    </lineage>
</organism>
<accession>A0A9D0YWR1</accession>
<evidence type="ECO:0000256" key="1">
    <source>
        <dbReference type="SAM" id="SignalP"/>
    </source>
</evidence>
<name>A0A9D0YWR1_9FIRM</name>
<comment type="caution">
    <text evidence="3">The sequence shown here is derived from an EMBL/GenBank/DDBJ whole genome shotgun (WGS) entry which is preliminary data.</text>
</comment>
<gene>
    <name evidence="3" type="ORF">IAA66_07865</name>
</gene>
<dbReference type="AlphaFoldDB" id="A0A9D0YWR1"/>
<feature type="domain" description="TNase-like" evidence="2">
    <location>
        <begin position="48"/>
        <end position="190"/>
    </location>
</feature>
<dbReference type="Proteomes" id="UP000886819">
    <property type="component" value="Unassembled WGS sequence"/>
</dbReference>
<evidence type="ECO:0000313" key="4">
    <source>
        <dbReference type="Proteomes" id="UP000886819"/>
    </source>
</evidence>
<dbReference type="InterPro" id="IPR016071">
    <property type="entry name" value="Staphylococal_nuclease_OB-fold"/>
</dbReference>
<feature type="signal peptide" evidence="1">
    <location>
        <begin position="1"/>
        <end position="26"/>
    </location>
</feature>
<reference evidence="3" key="2">
    <citation type="journal article" date="2021" name="PeerJ">
        <title>Extensive microbial diversity within the chicken gut microbiome revealed by metagenomics and culture.</title>
        <authorList>
            <person name="Gilroy R."/>
            <person name="Ravi A."/>
            <person name="Getino M."/>
            <person name="Pursley I."/>
            <person name="Horton D.L."/>
            <person name="Alikhan N.F."/>
            <person name="Baker D."/>
            <person name="Gharbi K."/>
            <person name="Hall N."/>
            <person name="Watson M."/>
            <person name="Adriaenssens E.M."/>
            <person name="Foster-Nyarko E."/>
            <person name="Jarju S."/>
            <person name="Secka A."/>
            <person name="Antonio M."/>
            <person name="Oren A."/>
            <person name="Chaudhuri R.R."/>
            <person name="La Ragione R."/>
            <person name="Hildebrand F."/>
            <person name="Pallen M.J."/>
        </authorList>
    </citation>
    <scope>NUCLEOTIDE SEQUENCE</scope>
    <source>
        <strain evidence="3">ChiHile30-977</strain>
    </source>
</reference>
<evidence type="ECO:0000259" key="2">
    <source>
        <dbReference type="PROSITE" id="PS50830"/>
    </source>
</evidence>
<dbReference type="Gene3D" id="2.40.50.90">
    <property type="match status" value="1"/>
</dbReference>
<dbReference type="InterPro" id="IPR035437">
    <property type="entry name" value="SNase_OB-fold_sf"/>
</dbReference>
<reference evidence="3" key="1">
    <citation type="submission" date="2020-10" db="EMBL/GenBank/DDBJ databases">
        <authorList>
            <person name="Gilroy R."/>
        </authorList>
    </citation>
    <scope>NUCLEOTIDE SEQUENCE</scope>
    <source>
        <strain evidence="3">ChiHile30-977</strain>
    </source>
</reference>
<keyword evidence="1" id="KW-0732">Signal</keyword>
<protein>
    <submittedName>
        <fullName evidence="3">Thermonuclease family protein</fullName>
    </submittedName>
</protein>